<feature type="compositionally biased region" description="Basic and acidic residues" evidence="1">
    <location>
        <begin position="36"/>
        <end position="46"/>
    </location>
</feature>
<accession>J0JA80</accession>
<evidence type="ECO:0000256" key="1">
    <source>
        <dbReference type="SAM" id="MobiDB-lite"/>
    </source>
</evidence>
<dbReference type="EMBL" id="AKNX01000002">
    <property type="protein sequence ID" value="EJB34732.1"/>
    <property type="molecule type" value="Genomic_DNA"/>
</dbReference>
<gene>
    <name evidence="2" type="ORF">HPNQ4076_0983</name>
</gene>
<dbReference type="AlphaFoldDB" id="J0JA80"/>
<proteinExistence type="predicted"/>
<feature type="compositionally biased region" description="Basic and acidic residues" evidence="1">
    <location>
        <begin position="1"/>
        <end position="11"/>
    </location>
</feature>
<feature type="compositionally biased region" description="Basic residues" evidence="1">
    <location>
        <begin position="26"/>
        <end position="35"/>
    </location>
</feature>
<dbReference type="PATRIC" id="fig|992029.3.peg.959"/>
<organism evidence="2 3">
    <name type="scientific">Helicobacter pylori NQ4076</name>
    <dbReference type="NCBI Taxonomy" id="992029"/>
    <lineage>
        <taxon>Bacteria</taxon>
        <taxon>Pseudomonadati</taxon>
        <taxon>Campylobacterota</taxon>
        <taxon>Epsilonproteobacteria</taxon>
        <taxon>Campylobacterales</taxon>
        <taxon>Helicobacteraceae</taxon>
        <taxon>Helicobacter</taxon>
    </lineage>
</organism>
<comment type="caution">
    <text evidence="2">The sequence shown here is derived from an EMBL/GenBank/DDBJ whole genome shotgun (WGS) entry which is preliminary data.</text>
</comment>
<evidence type="ECO:0000313" key="3">
    <source>
        <dbReference type="Proteomes" id="UP000004074"/>
    </source>
</evidence>
<reference evidence="2 3" key="1">
    <citation type="journal article" date="2013" name="Pathog. Dis.">
        <title>Genome sequences of 65 Helicobacter pylori strains isolated from asymptomatic individuals and patients with gastric cancer, peptic ulcer disease, or gastritis.</title>
        <authorList>
            <person name="Blanchard T.G."/>
            <person name="Czinn S.J."/>
            <person name="Correa P."/>
            <person name="Nakazawa T."/>
            <person name="Keelan M."/>
            <person name="Morningstar L."/>
            <person name="Santana-Cruz I."/>
            <person name="Maroo A."/>
            <person name="McCracken C."/>
            <person name="Shefchek K."/>
            <person name="Daugherty S."/>
            <person name="Song Y."/>
            <person name="Fraser C.M."/>
            <person name="Fricke W.F."/>
        </authorList>
    </citation>
    <scope>NUCLEOTIDE SEQUENCE [LARGE SCALE GENOMIC DNA]</scope>
    <source>
        <strain evidence="2 3">NQ4076</strain>
    </source>
</reference>
<protein>
    <submittedName>
        <fullName evidence="2">Uncharacterized protein</fullName>
    </submittedName>
</protein>
<dbReference type="Proteomes" id="UP000004074">
    <property type="component" value="Unassembled WGS sequence"/>
</dbReference>
<feature type="region of interest" description="Disordered" evidence="1">
    <location>
        <begin position="1"/>
        <end position="46"/>
    </location>
</feature>
<name>J0JA80_HELPX</name>
<evidence type="ECO:0000313" key="2">
    <source>
        <dbReference type="EMBL" id="EJB34732.1"/>
    </source>
</evidence>
<sequence length="46" mass="5433">MVIKNTKKDFSSKSPKKIKGSTTKNLKQRVQKRNPFKKESLKKERL</sequence>